<dbReference type="AlphaFoldDB" id="A0A9P4H0C7"/>
<sequence length="440" mass="48298">MASLTAPPPEMKSNVFAQCQTVISHTFATHPKSTEDSRVGYRACVLRLRWRILPVPAVNSVRELLVSLERDNLDTYATSGLLIRSATKVQRLTILSSHKTSSLSCGLGLPNAFHDLRVDAAEHEPLRLEHVQLYGIDFVLDPALDRYVKVASLRRLVLSGCPNIAPVLKSAASSVCNMKDPEIHESIDTEGETLALETLLNSFTGLKNLWLDTGKGGMIDLNFISQHGPILRQMAIVLTDCPHEPTVPELAITIATCPQLEGLAVEFCSVDVGDVHTLGSGFNLSDVHEVHNVPIQVEAFLDIIAKHPSLSALRMCSLPCIDYGRTPNPASTNGVSITDDEVHATGVILHRLASTIMQCLWSRGSHLKQFGISPSHNDRPAPPRADENGYRWPYYFHTRGRVLDPKAFEDLTALLLALTKDDCDSGYSVMHGRYSSVTEL</sequence>
<name>A0A9P4H0C7_9PLEO</name>
<organism evidence="1 2">
    <name type="scientific">Setomelanomma holmii</name>
    <dbReference type="NCBI Taxonomy" id="210430"/>
    <lineage>
        <taxon>Eukaryota</taxon>
        <taxon>Fungi</taxon>
        <taxon>Dikarya</taxon>
        <taxon>Ascomycota</taxon>
        <taxon>Pezizomycotina</taxon>
        <taxon>Dothideomycetes</taxon>
        <taxon>Pleosporomycetidae</taxon>
        <taxon>Pleosporales</taxon>
        <taxon>Pleosporineae</taxon>
        <taxon>Phaeosphaeriaceae</taxon>
        <taxon>Setomelanomma</taxon>
    </lineage>
</organism>
<dbReference type="SUPFAM" id="SSF52047">
    <property type="entry name" value="RNI-like"/>
    <property type="match status" value="1"/>
</dbReference>
<reference evidence="1" key="1">
    <citation type="journal article" date="2020" name="Stud. Mycol.">
        <title>101 Dothideomycetes genomes: a test case for predicting lifestyles and emergence of pathogens.</title>
        <authorList>
            <person name="Haridas S."/>
            <person name="Albert R."/>
            <person name="Binder M."/>
            <person name="Bloem J."/>
            <person name="Labutti K."/>
            <person name="Salamov A."/>
            <person name="Andreopoulos B."/>
            <person name="Baker S."/>
            <person name="Barry K."/>
            <person name="Bills G."/>
            <person name="Bluhm B."/>
            <person name="Cannon C."/>
            <person name="Castanera R."/>
            <person name="Culley D."/>
            <person name="Daum C."/>
            <person name="Ezra D."/>
            <person name="Gonzalez J."/>
            <person name="Henrissat B."/>
            <person name="Kuo A."/>
            <person name="Liang C."/>
            <person name="Lipzen A."/>
            <person name="Lutzoni F."/>
            <person name="Magnuson J."/>
            <person name="Mondo S."/>
            <person name="Nolan M."/>
            <person name="Ohm R."/>
            <person name="Pangilinan J."/>
            <person name="Park H.-J."/>
            <person name="Ramirez L."/>
            <person name="Alfaro M."/>
            <person name="Sun H."/>
            <person name="Tritt A."/>
            <person name="Yoshinaga Y."/>
            <person name="Zwiers L.-H."/>
            <person name="Turgeon B."/>
            <person name="Goodwin S."/>
            <person name="Spatafora J."/>
            <person name="Crous P."/>
            <person name="Grigoriev I."/>
        </authorList>
    </citation>
    <scope>NUCLEOTIDE SEQUENCE</scope>
    <source>
        <strain evidence="1">CBS 110217</strain>
    </source>
</reference>
<keyword evidence="2" id="KW-1185">Reference proteome</keyword>
<accession>A0A9P4H0C7</accession>
<protein>
    <submittedName>
        <fullName evidence="1">Uncharacterized protein</fullName>
    </submittedName>
</protein>
<dbReference type="Gene3D" id="3.80.10.10">
    <property type="entry name" value="Ribonuclease Inhibitor"/>
    <property type="match status" value="1"/>
</dbReference>
<dbReference type="Proteomes" id="UP000799777">
    <property type="component" value="Unassembled WGS sequence"/>
</dbReference>
<dbReference type="OrthoDB" id="3791801at2759"/>
<comment type="caution">
    <text evidence="1">The sequence shown here is derived from an EMBL/GenBank/DDBJ whole genome shotgun (WGS) entry which is preliminary data.</text>
</comment>
<evidence type="ECO:0000313" key="2">
    <source>
        <dbReference type="Proteomes" id="UP000799777"/>
    </source>
</evidence>
<proteinExistence type="predicted"/>
<dbReference type="InterPro" id="IPR032675">
    <property type="entry name" value="LRR_dom_sf"/>
</dbReference>
<dbReference type="EMBL" id="ML978269">
    <property type="protein sequence ID" value="KAF2025300.1"/>
    <property type="molecule type" value="Genomic_DNA"/>
</dbReference>
<evidence type="ECO:0000313" key="1">
    <source>
        <dbReference type="EMBL" id="KAF2025300.1"/>
    </source>
</evidence>
<gene>
    <name evidence="1" type="ORF">EK21DRAFT_93348</name>
</gene>